<dbReference type="EMBL" id="JAOYFB010000002">
    <property type="protein sequence ID" value="KAK4008373.1"/>
    <property type="molecule type" value="Genomic_DNA"/>
</dbReference>
<evidence type="ECO:0000313" key="2">
    <source>
        <dbReference type="EMBL" id="KAK4008373.1"/>
    </source>
</evidence>
<organism evidence="2 3">
    <name type="scientific">Daphnia magna</name>
    <dbReference type="NCBI Taxonomy" id="35525"/>
    <lineage>
        <taxon>Eukaryota</taxon>
        <taxon>Metazoa</taxon>
        <taxon>Ecdysozoa</taxon>
        <taxon>Arthropoda</taxon>
        <taxon>Crustacea</taxon>
        <taxon>Branchiopoda</taxon>
        <taxon>Diplostraca</taxon>
        <taxon>Cladocera</taxon>
        <taxon>Anomopoda</taxon>
        <taxon>Daphniidae</taxon>
        <taxon>Daphnia</taxon>
    </lineage>
</organism>
<sequence length="119" mass="13669">MYQMVEIGGINFLHRNALENRSKEFNHRQMVTYSEDGGEVCPVSWPPPSNRRGTMRQDSSWKGSSLSSAASAFLLQRMLLYTPYKNHLPLHTRHKENPVQLLCGFALVRPPEHCSREDV</sequence>
<gene>
    <name evidence="2" type="ORF">OUZ56_013515</name>
</gene>
<comment type="caution">
    <text evidence="2">The sequence shown here is derived from an EMBL/GenBank/DDBJ whole genome shotgun (WGS) entry which is preliminary data.</text>
</comment>
<protein>
    <submittedName>
        <fullName evidence="2">Uncharacterized protein</fullName>
    </submittedName>
</protein>
<proteinExistence type="predicted"/>
<keyword evidence="3" id="KW-1185">Reference proteome</keyword>
<accession>A0ABQ9Z650</accession>
<reference evidence="2 3" key="1">
    <citation type="journal article" date="2023" name="Nucleic Acids Res.">
        <title>The hologenome of Daphnia magna reveals possible DNA methylation and microbiome-mediated evolution of the host genome.</title>
        <authorList>
            <person name="Chaturvedi A."/>
            <person name="Li X."/>
            <person name="Dhandapani V."/>
            <person name="Marshall H."/>
            <person name="Kissane S."/>
            <person name="Cuenca-Cambronero M."/>
            <person name="Asole G."/>
            <person name="Calvet F."/>
            <person name="Ruiz-Romero M."/>
            <person name="Marangio P."/>
            <person name="Guigo R."/>
            <person name="Rago D."/>
            <person name="Mirbahai L."/>
            <person name="Eastwood N."/>
            <person name="Colbourne J.K."/>
            <person name="Zhou J."/>
            <person name="Mallon E."/>
            <person name="Orsini L."/>
        </authorList>
    </citation>
    <scope>NUCLEOTIDE SEQUENCE [LARGE SCALE GENOMIC DNA]</scope>
    <source>
        <strain evidence="2">LRV0_1</strain>
    </source>
</reference>
<name>A0ABQ9Z650_9CRUS</name>
<dbReference type="Proteomes" id="UP001234178">
    <property type="component" value="Unassembled WGS sequence"/>
</dbReference>
<feature type="region of interest" description="Disordered" evidence="1">
    <location>
        <begin position="37"/>
        <end position="63"/>
    </location>
</feature>
<evidence type="ECO:0000313" key="3">
    <source>
        <dbReference type="Proteomes" id="UP001234178"/>
    </source>
</evidence>
<evidence type="ECO:0000256" key="1">
    <source>
        <dbReference type="SAM" id="MobiDB-lite"/>
    </source>
</evidence>